<gene>
    <name evidence="1" type="ORF">SH601_10405</name>
</gene>
<reference evidence="1" key="1">
    <citation type="submission" date="2023-11" db="EMBL/GenBank/DDBJ databases">
        <title>Gracilibacillus pellucida a moderately halophilic bacterium isolated from saline soil in Xinjiang province.</title>
        <authorList>
            <person name="Zhang Z."/>
            <person name="Tan F."/>
            <person name="Wang Y."/>
            <person name="Xia M."/>
        </authorList>
    </citation>
    <scope>NUCLEOTIDE SEQUENCE</scope>
    <source>
        <strain evidence="1">S3-1-1</strain>
    </source>
</reference>
<sequence length="264" mass="29301">MTKTLLSIATFLLFIGVVGGIVTYQSADPVPIAVTKEIEPTDFQTINVQTSMEKVEILSTNDHVPRVELTGKESNNDRTELSVEVDNDTLTVRTDQGARKWLRFDLFSYSRTLSIYLPDQTYGQLVVDVSNGRITAKGLKMKGIELTAKNGRIEVDNTVADHYQLRTYNGRMNILNVEGDITAKSDNGRISITTKDLERNMNVKANNGRITIETEQLPTNVEIDAKTNNGSVDLFGQSSDKRIYGNGDNLVELYTENGSITVSE</sequence>
<dbReference type="Proteomes" id="UP001277972">
    <property type="component" value="Unassembled WGS sequence"/>
</dbReference>
<evidence type="ECO:0000313" key="1">
    <source>
        <dbReference type="EMBL" id="MDX8046392.1"/>
    </source>
</evidence>
<accession>A0ACC6M6J6</accession>
<organism evidence="1 2">
    <name type="scientific">Gracilibacillus pellucidus</name>
    <dbReference type="NCBI Taxonomy" id="3095368"/>
    <lineage>
        <taxon>Bacteria</taxon>
        <taxon>Bacillati</taxon>
        <taxon>Bacillota</taxon>
        <taxon>Bacilli</taxon>
        <taxon>Bacillales</taxon>
        <taxon>Bacillaceae</taxon>
        <taxon>Gracilibacillus</taxon>
    </lineage>
</organism>
<keyword evidence="2" id="KW-1185">Reference proteome</keyword>
<comment type="caution">
    <text evidence="1">The sequence shown here is derived from an EMBL/GenBank/DDBJ whole genome shotgun (WGS) entry which is preliminary data.</text>
</comment>
<evidence type="ECO:0000313" key="2">
    <source>
        <dbReference type="Proteomes" id="UP001277972"/>
    </source>
</evidence>
<name>A0ACC6M6J6_9BACI</name>
<dbReference type="EMBL" id="JAWZSR010000005">
    <property type="protein sequence ID" value="MDX8046392.1"/>
    <property type="molecule type" value="Genomic_DNA"/>
</dbReference>
<proteinExistence type="predicted"/>
<protein>
    <submittedName>
        <fullName evidence="1">DUF4097 family beta strand repeat-containing protein</fullName>
    </submittedName>
</protein>